<dbReference type="GO" id="GO:0016787">
    <property type="term" value="F:hydrolase activity"/>
    <property type="evidence" value="ECO:0007669"/>
    <property type="project" value="InterPro"/>
</dbReference>
<comment type="caution">
    <text evidence="2">The sequence shown here is derived from an EMBL/GenBank/DDBJ whole genome shotgun (WGS) entry which is preliminary data.</text>
</comment>
<accession>A0A150RZK7</accession>
<dbReference type="Proteomes" id="UP000075635">
    <property type="component" value="Unassembled WGS sequence"/>
</dbReference>
<evidence type="ECO:0000259" key="1">
    <source>
        <dbReference type="Pfam" id="PF01738"/>
    </source>
</evidence>
<evidence type="ECO:0000313" key="2">
    <source>
        <dbReference type="EMBL" id="KYF85591.1"/>
    </source>
</evidence>
<dbReference type="Gene3D" id="3.40.50.1820">
    <property type="entry name" value="alpha/beta hydrolase"/>
    <property type="match status" value="1"/>
</dbReference>
<dbReference type="InterPro" id="IPR029058">
    <property type="entry name" value="AB_hydrolase_fold"/>
</dbReference>
<dbReference type="InterPro" id="IPR002925">
    <property type="entry name" value="Dienelactn_hydro"/>
</dbReference>
<sequence length="240" mass="25854">MAHKISFPAIDGAPASGEIALPAQEDRAPAVVLIHEWWGISDHLRSLLDRLAGAGFVALAPDLYHGKTTRDPAEASQLMNAMDWERALLEISGAVYFLVDHPRVNGHVGAVGFCMGGALCFSAAATIPRLEAAVPFYGIPSKATDYSKVKAPILAHFAARDTWAKPALAEALQRELAARGQPMELHVYDADHAFMNDTRPEVHHPEAARLAWDRTTAFLREHLGAGARPNAPAHVPANAI</sequence>
<evidence type="ECO:0000313" key="3">
    <source>
        <dbReference type="Proteomes" id="UP000075635"/>
    </source>
</evidence>
<organism evidence="2 3">
    <name type="scientific">Sorangium cellulosum</name>
    <name type="common">Polyangium cellulosum</name>
    <dbReference type="NCBI Taxonomy" id="56"/>
    <lineage>
        <taxon>Bacteria</taxon>
        <taxon>Pseudomonadati</taxon>
        <taxon>Myxococcota</taxon>
        <taxon>Polyangia</taxon>
        <taxon>Polyangiales</taxon>
        <taxon>Polyangiaceae</taxon>
        <taxon>Sorangium</taxon>
    </lineage>
</organism>
<dbReference type="PANTHER" id="PTHR46623">
    <property type="entry name" value="CARBOXYMETHYLENEBUTENOLIDASE-RELATED"/>
    <property type="match status" value="1"/>
</dbReference>
<dbReference type="InterPro" id="IPR051049">
    <property type="entry name" value="Dienelactone_hydrolase-like"/>
</dbReference>
<dbReference type="PANTHER" id="PTHR46623:SF6">
    <property type="entry name" value="ALPHA_BETA-HYDROLASES SUPERFAMILY PROTEIN"/>
    <property type="match status" value="1"/>
</dbReference>
<feature type="domain" description="Dienelactone hydrolase" evidence="1">
    <location>
        <begin position="19"/>
        <end position="222"/>
    </location>
</feature>
<dbReference type="Pfam" id="PF01738">
    <property type="entry name" value="DLH"/>
    <property type="match status" value="1"/>
</dbReference>
<gene>
    <name evidence="2" type="ORF">BE17_15825</name>
</gene>
<name>A0A150RZK7_SORCE</name>
<dbReference type="AlphaFoldDB" id="A0A150RZK7"/>
<proteinExistence type="predicted"/>
<protein>
    <recommendedName>
        <fullName evidence="1">Dienelactone hydrolase domain-containing protein</fullName>
    </recommendedName>
</protein>
<dbReference type="EMBL" id="JEMB01001675">
    <property type="protein sequence ID" value="KYF85591.1"/>
    <property type="molecule type" value="Genomic_DNA"/>
</dbReference>
<reference evidence="2 3" key="1">
    <citation type="submission" date="2014-02" db="EMBL/GenBank/DDBJ databases">
        <title>The small core and large imbalanced accessory genome model reveals a collaborative survival strategy of Sorangium cellulosum strains in nature.</title>
        <authorList>
            <person name="Han K."/>
            <person name="Peng R."/>
            <person name="Blom J."/>
            <person name="Li Y.-Z."/>
        </authorList>
    </citation>
    <scope>NUCLEOTIDE SEQUENCE [LARGE SCALE GENOMIC DNA]</scope>
    <source>
        <strain evidence="2 3">So0011-07</strain>
    </source>
</reference>
<dbReference type="SUPFAM" id="SSF53474">
    <property type="entry name" value="alpha/beta-Hydrolases"/>
    <property type="match status" value="1"/>
</dbReference>